<organism evidence="2 3">
    <name type="scientific">Lepidopterella palustris CBS 459.81</name>
    <dbReference type="NCBI Taxonomy" id="1314670"/>
    <lineage>
        <taxon>Eukaryota</taxon>
        <taxon>Fungi</taxon>
        <taxon>Dikarya</taxon>
        <taxon>Ascomycota</taxon>
        <taxon>Pezizomycotina</taxon>
        <taxon>Dothideomycetes</taxon>
        <taxon>Pleosporomycetidae</taxon>
        <taxon>Mytilinidiales</taxon>
        <taxon>Argynnaceae</taxon>
        <taxon>Lepidopterella</taxon>
    </lineage>
</organism>
<feature type="region of interest" description="Disordered" evidence="1">
    <location>
        <begin position="259"/>
        <end position="279"/>
    </location>
</feature>
<sequence>MQLSARYPRRNPSFMNHTPRVFEMAPERFLEPLSRSHSEARARISRSPPDPNPFNYFDKPSPYNSVPSVDYTSPYNYHVESENHDRSLSPPASYVRGHSTSLQPTRGLGLSLTNLGDAASSTSASIPLPYSWASSDSDDFESAVAGEYSPYEPDVHTRVGQEIGIESRRQSSGHTSSSQTMKAPPILPPEQQHHLPVNNPSFDISYFLKNTGPPGQRGATSVSASDGMARGWKTKHKSPLRFLRVRGRKSLAARVGTVEGEPNTDTLPTRVPDADKDTSTTFFIPPDGVVQKVSKDGKKYLQIVADEKSVPTQKVEIPRRYFTTAL</sequence>
<name>A0A8E2E7F2_9PEZI</name>
<feature type="compositionally biased region" description="Basic and acidic residues" evidence="1">
    <location>
        <begin position="33"/>
        <end position="42"/>
    </location>
</feature>
<reference evidence="2 3" key="1">
    <citation type="journal article" date="2016" name="Nat. Commun.">
        <title>Ectomycorrhizal ecology is imprinted in the genome of the dominant symbiotic fungus Cenococcum geophilum.</title>
        <authorList>
            <consortium name="DOE Joint Genome Institute"/>
            <person name="Peter M."/>
            <person name="Kohler A."/>
            <person name="Ohm R.A."/>
            <person name="Kuo A."/>
            <person name="Krutzmann J."/>
            <person name="Morin E."/>
            <person name="Arend M."/>
            <person name="Barry K.W."/>
            <person name="Binder M."/>
            <person name="Choi C."/>
            <person name="Clum A."/>
            <person name="Copeland A."/>
            <person name="Grisel N."/>
            <person name="Haridas S."/>
            <person name="Kipfer T."/>
            <person name="LaButti K."/>
            <person name="Lindquist E."/>
            <person name="Lipzen A."/>
            <person name="Maire R."/>
            <person name="Meier B."/>
            <person name="Mihaltcheva S."/>
            <person name="Molinier V."/>
            <person name="Murat C."/>
            <person name="Poggeler S."/>
            <person name="Quandt C.A."/>
            <person name="Sperisen C."/>
            <person name="Tritt A."/>
            <person name="Tisserant E."/>
            <person name="Crous P.W."/>
            <person name="Henrissat B."/>
            <person name="Nehls U."/>
            <person name="Egli S."/>
            <person name="Spatafora J.W."/>
            <person name="Grigoriev I.V."/>
            <person name="Martin F.M."/>
        </authorList>
    </citation>
    <scope>NUCLEOTIDE SEQUENCE [LARGE SCALE GENOMIC DNA]</scope>
    <source>
        <strain evidence="2 3">CBS 459.81</strain>
    </source>
</reference>
<dbReference type="OrthoDB" id="3942014at2759"/>
<evidence type="ECO:0000313" key="3">
    <source>
        <dbReference type="Proteomes" id="UP000250266"/>
    </source>
</evidence>
<proteinExistence type="predicted"/>
<dbReference type="Proteomes" id="UP000250266">
    <property type="component" value="Unassembled WGS sequence"/>
</dbReference>
<accession>A0A8E2E7F2</accession>
<protein>
    <submittedName>
        <fullName evidence="2">Uncharacterized protein</fullName>
    </submittedName>
</protein>
<feature type="compositionally biased region" description="Low complexity" evidence="1">
    <location>
        <begin position="170"/>
        <end position="180"/>
    </location>
</feature>
<gene>
    <name evidence="2" type="ORF">K432DRAFT_88127</name>
</gene>
<evidence type="ECO:0000313" key="2">
    <source>
        <dbReference type="EMBL" id="OCK78645.1"/>
    </source>
</evidence>
<evidence type="ECO:0000256" key="1">
    <source>
        <dbReference type="SAM" id="MobiDB-lite"/>
    </source>
</evidence>
<feature type="region of interest" description="Disordered" evidence="1">
    <location>
        <begin position="166"/>
        <end position="200"/>
    </location>
</feature>
<dbReference type="AlphaFoldDB" id="A0A8E2E7F2"/>
<feature type="region of interest" description="Disordered" evidence="1">
    <location>
        <begin position="80"/>
        <end position="104"/>
    </location>
</feature>
<keyword evidence="3" id="KW-1185">Reference proteome</keyword>
<feature type="region of interest" description="Disordered" evidence="1">
    <location>
        <begin position="33"/>
        <end position="61"/>
    </location>
</feature>
<dbReference type="EMBL" id="KV745047">
    <property type="protein sequence ID" value="OCK78645.1"/>
    <property type="molecule type" value="Genomic_DNA"/>
</dbReference>